<dbReference type="VEuPathDB" id="TriTrypDB:C3747_2g313"/>
<dbReference type="VEuPathDB" id="TriTrypDB:TcCLB.508899.80"/>
<feature type="region of interest" description="Disordered" evidence="1">
    <location>
        <begin position="584"/>
        <end position="615"/>
    </location>
</feature>
<dbReference type="VEuPathDB" id="TriTrypDB:TCDM_05336"/>
<evidence type="ECO:0000313" key="3">
    <source>
        <dbReference type="Proteomes" id="UP000246121"/>
    </source>
</evidence>
<sequence length="792" mass="87042">MSTASPVSSRSTYDEEMEFLMNPVAAASQAEETPRQKSTELMSQEQSQTHYAVNRAVTEAMTMEYAVRVPHALQAATRRTMLDVLTQMRRQKQNDLANCSEEYLAENPLCNGLTEEKPHDNLTVTDEAASFLLADTTNMGANNASTLKSGLSRSLRHLMPSHRALPGELEPQQYTHEQSMREDSISDFDDDNNVGGCLRQVPQRVLMERHSEDGRFLQRHSWNSAVSEEATRRHTEHKRTWAKLFDCDDLHQEELTGHEDRTTMLPAEKCTRASRTSTKSSRPSANSFKGLWTESEGGPRQTTGSRTSLATLLNEAEAKDDEAYAQSLAAAVSASNSDGKSCRFTDVLANEEAEEGCMPSCHLVGKPMFSTRLPTHGSSPSVPTAFAVLHGSTRRVGSRGGTSAVLKQLSENPISARVVAYLTRSFEDWKLDAALIRRANEEEEPHNFSFSGPSLLETSGVQLKLLVKVVESAFSLYCIRCEVVWADAQASKELFFDAHTADSMISIQKEHEEGEGGGNEAGVGHKMKKPPVTWTVVLTAATFRAIPIVVGSHLYLARPFFCYSSIRVIVASLNITSDAAVQRLQPTARRQRRPRDADSSEPQTGGRAQSGEFCGEELSFGATTPERRNRPSASLTGVSPFRAYDPFVNPPTNLFCKNSVALGPSNPVSERILRRSASMPRTTTMNLEGDACGQLLASRSQMVAHDVIGAQFPRGPGEEWDVPLEVLVALCPPRKRTSSGEPEAHRRRTNNLSLTPQRTCNEKYSPLSSLSSIDVEEPSPLAETQARGGVPL</sequence>
<comment type="caution">
    <text evidence="2">The sequence shown here is derived from an EMBL/GenBank/DDBJ whole genome shotgun (WGS) entry which is preliminary data.</text>
</comment>
<dbReference type="AlphaFoldDB" id="A0A2V2W1G3"/>
<feature type="compositionally biased region" description="Polar residues" evidence="1">
    <location>
        <begin position="750"/>
        <end position="759"/>
    </location>
</feature>
<proteinExistence type="predicted"/>
<organism evidence="2 3">
    <name type="scientific">Trypanosoma cruzi</name>
    <dbReference type="NCBI Taxonomy" id="5693"/>
    <lineage>
        <taxon>Eukaryota</taxon>
        <taxon>Discoba</taxon>
        <taxon>Euglenozoa</taxon>
        <taxon>Kinetoplastea</taxon>
        <taxon>Metakinetoplastina</taxon>
        <taxon>Trypanosomatida</taxon>
        <taxon>Trypanosomatidae</taxon>
        <taxon>Trypanosoma</taxon>
        <taxon>Schizotrypanum</taxon>
    </lineage>
</organism>
<protein>
    <submittedName>
        <fullName evidence="2">Uncharacterized protein</fullName>
    </submittedName>
</protein>
<dbReference type="VEuPathDB" id="TriTrypDB:TcG_00130"/>
<dbReference type="VEuPathDB" id="TriTrypDB:TCDM_05335"/>
<gene>
    <name evidence="2" type="ORF">C4B63_4g536</name>
</gene>
<dbReference type="Proteomes" id="UP000246121">
    <property type="component" value="Unassembled WGS sequence"/>
</dbReference>
<dbReference type="VEuPathDB" id="TriTrypDB:TcCLB.511361.70"/>
<accession>A0A2V2W1G3</accession>
<name>A0A2V2W1G3_TRYCR</name>
<feature type="region of interest" description="Disordered" evidence="1">
    <location>
        <begin position="734"/>
        <end position="792"/>
    </location>
</feature>
<dbReference type="VEuPathDB" id="TriTrypDB:TCSYLVIO_005990"/>
<evidence type="ECO:0000313" key="2">
    <source>
        <dbReference type="EMBL" id="PWV01329.1"/>
    </source>
</evidence>
<dbReference type="VEuPathDB" id="TriTrypDB:BCY84_18512"/>
<evidence type="ECO:0000256" key="1">
    <source>
        <dbReference type="SAM" id="MobiDB-lite"/>
    </source>
</evidence>
<feature type="region of interest" description="Disordered" evidence="1">
    <location>
        <begin position="258"/>
        <end position="305"/>
    </location>
</feature>
<dbReference type="VEuPathDB" id="TriTrypDB:Tc_MARK_4694"/>
<dbReference type="VEuPathDB" id="TriTrypDB:ECC02_003207"/>
<feature type="compositionally biased region" description="Low complexity" evidence="1">
    <location>
        <begin position="273"/>
        <end position="284"/>
    </location>
</feature>
<feature type="compositionally biased region" description="Polar residues" evidence="1">
    <location>
        <begin position="39"/>
        <end position="48"/>
    </location>
</feature>
<dbReference type="VEuPathDB" id="TriTrypDB:C4B63_4g536"/>
<dbReference type="EMBL" id="PRFA01000004">
    <property type="protein sequence ID" value="PWV01329.1"/>
    <property type="molecule type" value="Genomic_DNA"/>
</dbReference>
<dbReference type="VEuPathDB" id="TriTrypDB:TcBrA4_0086570"/>
<reference evidence="2 3" key="1">
    <citation type="journal article" date="2018" name="Microb. Genom.">
        <title>Expanding an expanded genome: long-read sequencing of Trypanosoma cruzi.</title>
        <authorList>
            <person name="Berna L."/>
            <person name="Rodriguez M."/>
            <person name="Chiribao M.L."/>
            <person name="Parodi-Talice A."/>
            <person name="Pita S."/>
            <person name="Rijo G."/>
            <person name="Alvarez-Valin F."/>
            <person name="Robello C."/>
        </authorList>
    </citation>
    <scope>NUCLEOTIDE SEQUENCE [LARGE SCALE GENOMIC DNA]</scope>
    <source>
        <strain evidence="2 3">Dm28c</strain>
    </source>
</reference>
<feature type="region of interest" description="Disordered" evidence="1">
    <location>
        <begin position="26"/>
        <end position="48"/>
    </location>
</feature>
<dbReference type="VEuPathDB" id="TriTrypDB:TcCL_NonESM01632"/>